<evidence type="ECO:0000256" key="11">
    <source>
        <dbReference type="ARBA" id="ARBA00023136"/>
    </source>
</evidence>
<evidence type="ECO:0000256" key="2">
    <source>
        <dbReference type="ARBA" id="ARBA00008892"/>
    </source>
</evidence>
<dbReference type="GO" id="GO:0045259">
    <property type="term" value="C:proton-transporting ATP synthase complex"/>
    <property type="evidence" value="ECO:0007669"/>
    <property type="project" value="UniProtKB-KW"/>
</dbReference>
<reference evidence="14" key="1">
    <citation type="journal article" date="2021" name="Mitochondrial DNA Part B Resour">
        <title>The complete mitochondrial genome of Pycanum ochraceum Distant 1893 (Hemiptera: Tessaratomidae).</title>
        <authorList>
            <person name="Wang Y.C."/>
            <person name="Li G.L."/>
            <person name="Liu X.Y."/>
            <person name="He Q.J."/>
            <person name="Yi C.H."/>
            <person name="Yang C."/>
            <person name="Zhu E.J."/>
        </authorList>
    </citation>
    <scope>NUCLEOTIDE SEQUENCE</scope>
</reference>
<evidence type="ECO:0000256" key="4">
    <source>
        <dbReference type="ARBA" id="ARBA00022448"/>
    </source>
</evidence>
<keyword evidence="6 12" id="KW-0812">Transmembrane</keyword>
<accession>A0A8E7EQY0</accession>
<protein>
    <recommendedName>
        <fullName evidence="12">ATP synthase complex subunit 8</fullName>
    </recommendedName>
</protein>
<evidence type="ECO:0000256" key="1">
    <source>
        <dbReference type="ARBA" id="ARBA00004304"/>
    </source>
</evidence>
<dbReference type="GO" id="GO:0015078">
    <property type="term" value="F:proton transmembrane transporter activity"/>
    <property type="evidence" value="ECO:0007669"/>
    <property type="project" value="InterPro"/>
</dbReference>
<dbReference type="GO" id="GO:0031966">
    <property type="term" value="C:mitochondrial membrane"/>
    <property type="evidence" value="ECO:0007669"/>
    <property type="project" value="UniProtKB-SubCell"/>
</dbReference>
<geneLocation type="mitochondrion" evidence="14"/>
<keyword evidence="9 12" id="KW-0406">Ion transport</keyword>
<comment type="subunit">
    <text evidence="3">F-type ATPases have 2 components, CF(1) - the catalytic core - and CF(0) - the membrane proton channel.</text>
</comment>
<evidence type="ECO:0000256" key="6">
    <source>
        <dbReference type="ARBA" id="ARBA00022692"/>
    </source>
</evidence>
<keyword evidence="7 12" id="KW-0375">Hydrogen ion transport</keyword>
<evidence type="ECO:0000256" key="9">
    <source>
        <dbReference type="ARBA" id="ARBA00023065"/>
    </source>
</evidence>
<keyword evidence="8 13" id="KW-1133">Transmembrane helix</keyword>
<dbReference type="InterPro" id="IPR001421">
    <property type="entry name" value="ATP8_metazoa"/>
</dbReference>
<sequence>MPQMAPMSWETLYFMFITLFFITSIIIYHSPKLPEMSKGCQMKSIIHLNWKW</sequence>
<name>A0A8E7EQY0_9HEMI</name>
<evidence type="ECO:0000256" key="5">
    <source>
        <dbReference type="ARBA" id="ARBA00022547"/>
    </source>
</evidence>
<dbReference type="EMBL" id="MW899159">
    <property type="protein sequence ID" value="QVV96025.1"/>
    <property type="molecule type" value="Genomic_DNA"/>
</dbReference>
<evidence type="ECO:0000256" key="13">
    <source>
        <dbReference type="SAM" id="Phobius"/>
    </source>
</evidence>
<evidence type="ECO:0000256" key="8">
    <source>
        <dbReference type="ARBA" id="ARBA00022989"/>
    </source>
</evidence>
<keyword evidence="10 12" id="KW-0496">Mitochondrion</keyword>
<keyword evidence="5 12" id="KW-0138">CF(0)</keyword>
<evidence type="ECO:0000256" key="10">
    <source>
        <dbReference type="ARBA" id="ARBA00023128"/>
    </source>
</evidence>
<dbReference type="Pfam" id="PF00895">
    <property type="entry name" value="ATP-synt_8"/>
    <property type="match status" value="1"/>
</dbReference>
<keyword evidence="11 13" id="KW-0472">Membrane</keyword>
<evidence type="ECO:0000256" key="3">
    <source>
        <dbReference type="ARBA" id="ARBA00011291"/>
    </source>
</evidence>
<evidence type="ECO:0000256" key="12">
    <source>
        <dbReference type="RuleBase" id="RU003661"/>
    </source>
</evidence>
<feature type="transmembrane region" description="Helical" evidence="13">
    <location>
        <begin position="12"/>
        <end position="28"/>
    </location>
</feature>
<comment type="subcellular location">
    <subcellularLocation>
        <location evidence="1 12">Mitochondrion membrane</location>
        <topology evidence="1 12">Single-pass membrane protein</topology>
    </subcellularLocation>
</comment>
<gene>
    <name evidence="14" type="primary">ATP8</name>
</gene>
<proteinExistence type="inferred from homology"/>
<reference evidence="14" key="2">
    <citation type="submission" date="2021-04" db="EMBL/GenBank/DDBJ databases">
        <authorList>
            <person name="Wang Y."/>
            <person name="Liu G."/>
        </authorList>
    </citation>
    <scope>NUCLEOTIDE SEQUENCE</scope>
</reference>
<keyword evidence="4 12" id="KW-0813">Transport</keyword>
<organism evidence="14">
    <name type="scientific">Pycanum ochraceum</name>
    <dbReference type="NCBI Taxonomy" id="299295"/>
    <lineage>
        <taxon>Eukaryota</taxon>
        <taxon>Metazoa</taxon>
        <taxon>Ecdysozoa</taxon>
        <taxon>Arthropoda</taxon>
        <taxon>Hexapoda</taxon>
        <taxon>Insecta</taxon>
        <taxon>Pterygota</taxon>
        <taxon>Neoptera</taxon>
        <taxon>Paraneoptera</taxon>
        <taxon>Hemiptera</taxon>
        <taxon>Heteroptera</taxon>
        <taxon>Panheteroptera</taxon>
        <taxon>Pentatomomorpha</taxon>
        <taxon>Pentatomoidea</taxon>
        <taxon>Tessaratomidae</taxon>
        <taxon>Pycanum</taxon>
    </lineage>
</organism>
<evidence type="ECO:0000256" key="7">
    <source>
        <dbReference type="ARBA" id="ARBA00022781"/>
    </source>
</evidence>
<comment type="similarity">
    <text evidence="2 12">Belongs to the ATPase protein 8 family.</text>
</comment>
<dbReference type="GO" id="GO:0015986">
    <property type="term" value="P:proton motive force-driven ATP synthesis"/>
    <property type="evidence" value="ECO:0007669"/>
    <property type="project" value="InterPro"/>
</dbReference>
<evidence type="ECO:0000313" key="14">
    <source>
        <dbReference type="EMBL" id="QVV96025.1"/>
    </source>
</evidence>
<dbReference type="AlphaFoldDB" id="A0A8E7EQY0"/>